<keyword evidence="5 6" id="KW-0472">Membrane</keyword>
<reference evidence="7 8" key="1">
    <citation type="submission" date="2018-01" db="EMBL/GenBank/DDBJ databases">
        <title>Genome Sequencing and Assembly of Anaerobacter polyendosporus strain CT4.</title>
        <authorList>
            <person name="Tachaapaikoon C."/>
            <person name="Sutheeworapong S."/>
            <person name="Jenjaroenpun P."/>
            <person name="Wongsurawat T."/>
            <person name="Nookeaw I."/>
            <person name="Cheawchanlertfa P."/>
            <person name="Kosugi A."/>
            <person name="Cheevadhanarak S."/>
            <person name="Ratanakhanokchai K."/>
        </authorList>
    </citation>
    <scope>NUCLEOTIDE SEQUENCE [LARGE SCALE GENOMIC DNA]</scope>
    <source>
        <strain evidence="7 8">CT4</strain>
    </source>
</reference>
<evidence type="ECO:0000313" key="8">
    <source>
        <dbReference type="Proteomes" id="UP000286268"/>
    </source>
</evidence>
<dbReference type="GO" id="GO:0055085">
    <property type="term" value="P:transmembrane transport"/>
    <property type="evidence" value="ECO:0007669"/>
    <property type="project" value="TreeGrafter"/>
</dbReference>
<sequence>MLKEYSKLIQLLILLFVVVFISFVIKNYFNPFLYIVVLYLLAKPLQKFFLKVTNSFKLSAAFSIIVLNLLLFVVVFYLSNNIIVVFQKYVLINIDKLRSFYNDFLNLVTVSNNNPGGHIGNSIIDGSIIKKGALYTSESIVSYVIANICVYFVLVDEFMIRRLFYVLLPKNIVLNVGQSISKLKKLAVIEVMLALFSTVETFFGFIFFKVPEPFLLALICGALDILPYVGTIIVFIPLIIYNIVLKEYFIAIGLVILYILIQINREILETKFIGDRLDIHPILALLSIYIGVKLFGVIGIISGPLYVLLAKNIIISSTQEEFT</sequence>
<accession>A0A3R5QZK3</accession>
<dbReference type="Proteomes" id="UP000286268">
    <property type="component" value="Chromosome"/>
</dbReference>
<dbReference type="RefSeq" id="WP_128213941.1">
    <property type="nucleotide sequence ID" value="NZ_CP025746.1"/>
</dbReference>
<evidence type="ECO:0000256" key="4">
    <source>
        <dbReference type="ARBA" id="ARBA00022989"/>
    </source>
</evidence>
<name>A0A3R5QZK3_9CLOT</name>
<dbReference type="OrthoDB" id="9774361at2"/>
<evidence type="ECO:0000256" key="3">
    <source>
        <dbReference type="ARBA" id="ARBA00022692"/>
    </source>
</evidence>
<dbReference type="AlphaFoldDB" id="A0A3R5QZK3"/>
<dbReference type="PANTHER" id="PTHR21716:SF68">
    <property type="entry name" value="TRANSPORT PROTEIN YTVI-RELATED"/>
    <property type="match status" value="1"/>
</dbReference>
<dbReference type="EMBL" id="CP025746">
    <property type="protein sequence ID" value="QAA33216.1"/>
    <property type="molecule type" value="Genomic_DNA"/>
</dbReference>
<evidence type="ECO:0000256" key="2">
    <source>
        <dbReference type="ARBA" id="ARBA00009773"/>
    </source>
</evidence>
<keyword evidence="3 6" id="KW-0812">Transmembrane</keyword>
<feature type="transmembrane region" description="Helical" evidence="6">
    <location>
        <begin position="214"/>
        <end position="241"/>
    </location>
</feature>
<keyword evidence="4 6" id="KW-1133">Transmembrane helix</keyword>
<comment type="subcellular location">
    <subcellularLocation>
        <location evidence="1">Membrane</location>
        <topology evidence="1">Multi-pass membrane protein</topology>
    </subcellularLocation>
</comment>
<feature type="transmembrane region" description="Helical" evidence="6">
    <location>
        <begin position="31"/>
        <end position="49"/>
    </location>
</feature>
<dbReference type="GO" id="GO:0016020">
    <property type="term" value="C:membrane"/>
    <property type="evidence" value="ECO:0007669"/>
    <property type="project" value="UniProtKB-SubCell"/>
</dbReference>
<feature type="transmembrane region" description="Helical" evidence="6">
    <location>
        <begin position="140"/>
        <end position="160"/>
    </location>
</feature>
<evidence type="ECO:0000256" key="5">
    <source>
        <dbReference type="ARBA" id="ARBA00023136"/>
    </source>
</evidence>
<dbReference type="KEGG" id="cmah:C1I91_17080"/>
<proteinExistence type="inferred from homology"/>
<evidence type="ECO:0000256" key="6">
    <source>
        <dbReference type="SAM" id="Phobius"/>
    </source>
</evidence>
<gene>
    <name evidence="7" type="ORF">C1I91_17080</name>
</gene>
<dbReference type="Pfam" id="PF01594">
    <property type="entry name" value="AI-2E_transport"/>
    <property type="match status" value="1"/>
</dbReference>
<protein>
    <submittedName>
        <fullName evidence="7">AI-2E family transporter</fullName>
    </submittedName>
</protein>
<keyword evidence="8" id="KW-1185">Reference proteome</keyword>
<evidence type="ECO:0000256" key="1">
    <source>
        <dbReference type="ARBA" id="ARBA00004141"/>
    </source>
</evidence>
<feature type="transmembrane region" description="Helical" evidence="6">
    <location>
        <begin position="248"/>
        <end position="264"/>
    </location>
</feature>
<dbReference type="PANTHER" id="PTHR21716">
    <property type="entry name" value="TRANSMEMBRANE PROTEIN"/>
    <property type="match status" value="1"/>
</dbReference>
<feature type="transmembrane region" description="Helical" evidence="6">
    <location>
        <begin position="186"/>
        <end position="208"/>
    </location>
</feature>
<evidence type="ECO:0000313" key="7">
    <source>
        <dbReference type="EMBL" id="QAA33216.1"/>
    </source>
</evidence>
<feature type="transmembrane region" description="Helical" evidence="6">
    <location>
        <begin position="284"/>
        <end position="309"/>
    </location>
</feature>
<comment type="similarity">
    <text evidence="2">Belongs to the autoinducer-2 exporter (AI-2E) (TC 2.A.86) family.</text>
</comment>
<organism evidence="7 8">
    <name type="scientific">Clostridium manihotivorum</name>
    <dbReference type="NCBI Taxonomy" id="2320868"/>
    <lineage>
        <taxon>Bacteria</taxon>
        <taxon>Bacillati</taxon>
        <taxon>Bacillota</taxon>
        <taxon>Clostridia</taxon>
        <taxon>Eubacteriales</taxon>
        <taxon>Clostridiaceae</taxon>
        <taxon>Clostridium</taxon>
    </lineage>
</organism>
<feature type="transmembrane region" description="Helical" evidence="6">
    <location>
        <begin position="61"/>
        <end position="79"/>
    </location>
</feature>
<dbReference type="InterPro" id="IPR002549">
    <property type="entry name" value="AI-2E-like"/>
</dbReference>